<dbReference type="AlphaFoldDB" id="A0AAV3XQC3"/>
<organism evidence="1 2">
    <name type="scientific">Microseira wollei NIES-4236</name>
    <dbReference type="NCBI Taxonomy" id="2530354"/>
    <lineage>
        <taxon>Bacteria</taxon>
        <taxon>Bacillati</taxon>
        <taxon>Cyanobacteriota</taxon>
        <taxon>Cyanophyceae</taxon>
        <taxon>Oscillatoriophycideae</taxon>
        <taxon>Aerosakkonematales</taxon>
        <taxon>Aerosakkonemataceae</taxon>
        <taxon>Microseira</taxon>
    </lineage>
</organism>
<dbReference type="Proteomes" id="UP001050975">
    <property type="component" value="Unassembled WGS sequence"/>
</dbReference>
<dbReference type="RefSeq" id="WP_226592083.1">
    <property type="nucleotide sequence ID" value="NZ_BLAY01000216.1"/>
</dbReference>
<sequence>MTPQTIEPGEALAWFRKSKQDSFKFRITPGKMEPSRHVRKYAEGQLGEDKSFDFRGPHCQLNLRDHNLILFTQIAESLDDETWLFHLQQHDYSRWIREVIKDEGLADETEQIERRAYLSAPESRGLIKAAIERRYTLPA</sequence>
<comment type="caution">
    <text evidence="1">The sequence shown here is derived from an EMBL/GenBank/DDBJ whole genome shotgun (WGS) entry which is preliminary data.</text>
</comment>
<accession>A0AAV3XQC3</accession>
<protein>
    <submittedName>
        <fullName evidence="1">Uncharacterized protein</fullName>
    </submittedName>
</protein>
<evidence type="ECO:0000313" key="1">
    <source>
        <dbReference type="EMBL" id="GET43350.1"/>
    </source>
</evidence>
<gene>
    <name evidence="1" type="ORF">MiSe_81720</name>
</gene>
<proteinExistence type="predicted"/>
<evidence type="ECO:0000313" key="2">
    <source>
        <dbReference type="Proteomes" id="UP001050975"/>
    </source>
</evidence>
<reference evidence="1" key="1">
    <citation type="submission" date="2019-10" db="EMBL/GenBank/DDBJ databases">
        <title>Draft genome sequece of Microseira wollei NIES-4236.</title>
        <authorList>
            <person name="Yamaguchi H."/>
            <person name="Suzuki S."/>
            <person name="Kawachi M."/>
        </authorList>
    </citation>
    <scope>NUCLEOTIDE SEQUENCE</scope>
    <source>
        <strain evidence="1">NIES-4236</strain>
    </source>
</reference>
<keyword evidence="2" id="KW-1185">Reference proteome</keyword>
<dbReference type="EMBL" id="BLAY01000216">
    <property type="protein sequence ID" value="GET43350.1"/>
    <property type="molecule type" value="Genomic_DNA"/>
</dbReference>
<name>A0AAV3XQC3_9CYAN</name>